<evidence type="ECO:0000259" key="3">
    <source>
        <dbReference type="Pfam" id="PF00382"/>
    </source>
</evidence>
<evidence type="ECO:0000256" key="1">
    <source>
        <dbReference type="ARBA" id="ARBA00023015"/>
    </source>
</evidence>
<dbReference type="GO" id="GO:0097550">
    <property type="term" value="C:transcription preinitiation complex"/>
    <property type="evidence" value="ECO:0007669"/>
    <property type="project" value="TreeGrafter"/>
</dbReference>
<name>A0A830C9A8_9LAMI</name>
<accession>A0A830C9A8</accession>
<dbReference type="InterPro" id="IPR013150">
    <property type="entry name" value="TFIIB_cyclin"/>
</dbReference>
<dbReference type="EMBL" id="BMAC01000298">
    <property type="protein sequence ID" value="GFP92994.1"/>
    <property type="molecule type" value="Genomic_DNA"/>
</dbReference>
<dbReference type="GO" id="GO:0070897">
    <property type="term" value="P:transcription preinitiation complex assembly"/>
    <property type="evidence" value="ECO:0007669"/>
    <property type="project" value="InterPro"/>
</dbReference>
<sequence>TIDETSVWRTLADDSGDHDSNRVRGPVNPLLGDSALSTVISWGANGVSGDPTLARLQNRGGDLDRAIVLAFKMISNMADRLSLVTTIEDWASEIYKRLEDQKCTRGRKLEDLVAACI</sequence>
<dbReference type="PANTHER" id="PTHR11618:SF50">
    <property type="entry name" value="TRANSCRIPTION INITIATION FACTOR IIB-2-LIKE"/>
    <property type="match status" value="1"/>
</dbReference>
<dbReference type="Gene3D" id="1.10.472.170">
    <property type="match status" value="1"/>
</dbReference>
<comment type="caution">
    <text evidence="4">The sequence shown here is derived from an EMBL/GenBank/DDBJ whole genome shotgun (WGS) entry which is preliminary data.</text>
</comment>
<keyword evidence="1" id="KW-0805">Transcription regulation</keyword>
<organism evidence="4 5">
    <name type="scientific">Phtheirospermum japonicum</name>
    <dbReference type="NCBI Taxonomy" id="374723"/>
    <lineage>
        <taxon>Eukaryota</taxon>
        <taxon>Viridiplantae</taxon>
        <taxon>Streptophyta</taxon>
        <taxon>Embryophyta</taxon>
        <taxon>Tracheophyta</taxon>
        <taxon>Spermatophyta</taxon>
        <taxon>Magnoliopsida</taxon>
        <taxon>eudicotyledons</taxon>
        <taxon>Gunneridae</taxon>
        <taxon>Pentapetalae</taxon>
        <taxon>asterids</taxon>
        <taxon>lamiids</taxon>
        <taxon>Lamiales</taxon>
        <taxon>Orobanchaceae</taxon>
        <taxon>Orobanchaceae incertae sedis</taxon>
        <taxon>Phtheirospermum</taxon>
    </lineage>
</organism>
<feature type="domain" description="Transcription factor TFIIB cyclin-like" evidence="3">
    <location>
        <begin position="67"/>
        <end position="117"/>
    </location>
</feature>
<protein>
    <submittedName>
        <fullName evidence="4">Transcription initiation factor iib-2</fullName>
    </submittedName>
</protein>
<evidence type="ECO:0000313" key="5">
    <source>
        <dbReference type="Proteomes" id="UP000653305"/>
    </source>
</evidence>
<dbReference type="SUPFAM" id="SSF47954">
    <property type="entry name" value="Cyclin-like"/>
    <property type="match status" value="1"/>
</dbReference>
<dbReference type="PRINTS" id="PR00685">
    <property type="entry name" value="TIFACTORIIB"/>
</dbReference>
<dbReference type="InterPro" id="IPR000812">
    <property type="entry name" value="TFIIB"/>
</dbReference>
<dbReference type="InterPro" id="IPR036915">
    <property type="entry name" value="Cyclin-like_sf"/>
</dbReference>
<dbReference type="Proteomes" id="UP000653305">
    <property type="component" value="Unassembled WGS sequence"/>
</dbReference>
<evidence type="ECO:0000313" key="4">
    <source>
        <dbReference type="EMBL" id="GFP92994.1"/>
    </source>
</evidence>
<gene>
    <name evidence="4" type="ORF">PHJA_001443700</name>
</gene>
<dbReference type="OrthoDB" id="25790at2759"/>
<dbReference type="PANTHER" id="PTHR11618">
    <property type="entry name" value="TRANSCRIPTION INITIATION FACTOR IIB-RELATED"/>
    <property type="match status" value="1"/>
</dbReference>
<dbReference type="GO" id="GO:0005634">
    <property type="term" value="C:nucleus"/>
    <property type="evidence" value="ECO:0007669"/>
    <property type="project" value="TreeGrafter"/>
</dbReference>
<reference evidence="4" key="1">
    <citation type="submission" date="2020-07" db="EMBL/GenBank/DDBJ databases">
        <title>Ethylene signaling mediates host invasion by parasitic plants.</title>
        <authorList>
            <person name="Yoshida S."/>
        </authorList>
    </citation>
    <scope>NUCLEOTIDE SEQUENCE</scope>
    <source>
        <strain evidence="4">Okayama</strain>
    </source>
</reference>
<evidence type="ECO:0000256" key="2">
    <source>
        <dbReference type="ARBA" id="ARBA00023163"/>
    </source>
</evidence>
<proteinExistence type="predicted"/>
<dbReference type="Pfam" id="PF00382">
    <property type="entry name" value="TFIIB"/>
    <property type="match status" value="1"/>
</dbReference>
<feature type="non-terminal residue" evidence="4">
    <location>
        <position position="1"/>
    </location>
</feature>
<dbReference type="GO" id="GO:0017025">
    <property type="term" value="F:TBP-class protein binding"/>
    <property type="evidence" value="ECO:0007669"/>
    <property type="project" value="InterPro"/>
</dbReference>
<dbReference type="AlphaFoldDB" id="A0A830C9A8"/>
<keyword evidence="5" id="KW-1185">Reference proteome</keyword>
<keyword evidence="2" id="KW-0804">Transcription</keyword>